<proteinExistence type="predicted"/>
<dbReference type="GO" id="GO:0005886">
    <property type="term" value="C:plasma membrane"/>
    <property type="evidence" value="ECO:0007669"/>
    <property type="project" value="TreeGrafter"/>
</dbReference>
<feature type="domain" description="Histidine kinase" evidence="15">
    <location>
        <begin position="148"/>
        <end position="360"/>
    </location>
</feature>
<dbReference type="GO" id="GO:0005524">
    <property type="term" value="F:ATP binding"/>
    <property type="evidence" value="ECO:0007669"/>
    <property type="project" value="UniProtKB-KW"/>
</dbReference>
<keyword evidence="12 14" id="KW-0472">Membrane</keyword>
<dbReference type="SMART" id="SM00387">
    <property type="entry name" value="HATPase_c"/>
    <property type="match status" value="1"/>
</dbReference>
<evidence type="ECO:0000256" key="9">
    <source>
        <dbReference type="ARBA" id="ARBA00022840"/>
    </source>
</evidence>
<dbReference type="EMBL" id="SMLL01000002">
    <property type="protein sequence ID" value="TFZ03278.1"/>
    <property type="molecule type" value="Genomic_DNA"/>
</dbReference>
<dbReference type="RefSeq" id="WP_135284077.1">
    <property type="nucleotide sequence ID" value="NZ_SMLL01000002.1"/>
</dbReference>
<dbReference type="Gene3D" id="1.20.120.620">
    <property type="entry name" value="Backbone structure of the membrane domain of e. Coli histidine kinase receptor kdpd"/>
    <property type="match status" value="1"/>
</dbReference>
<feature type="coiled-coil region" evidence="13">
    <location>
        <begin position="176"/>
        <end position="207"/>
    </location>
</feature>
<feature type="transmembrane region" description="Helical" evidence="14">
    <location>
        <begin position="105"/>
        <end position="123"/>
    </location>
</feature>
<evidence type="ECO:0000256" key="13">
    <source>
        <dbReference type="SAM" id="Coils"/>
    </source>
</evidence>
<keyword evidence="8" id="KW-0418">Kinase</keyword>
<dbReference type="SUPFAM" id="SSF47384">
    <property type="entry name" value="Homodimeric domain of signal transducing histidine kinase"/>
    <property type="match status" value="1"/>
</dbReference>
<evidence type="ECO:0000313" key="17">
    <source>
        <dbReference type="Proteomes" id="UP000297564"/>
    </source>
</evidence>
<dbReference type="InterPro" id="IPR036890">
    <property type="entry name" value="HATPase_C_sf"/>
</dbReference>
<dbReference type="InterPro" id="IPR038318">
    <property type="entry name" value="KdpD_sf"/>
</dbReference>
<dbReference type="PROSITE" id="PS50109">
    <property type="entry name" value="HIS_KIN"/>
    <property type="match status" value="1"/>
</dbReference>
<evidence type="ECO:0000256" key="7">
    <source>
        <dbReference type="ARBA" id="ARBA00022741"/>
    </source>
</evidence>
<dbReference type="Pfam" id="PF02518">
    <property type="entry name" value="HATPase_c"/>
    <property type="match status" value="1"/>
</dbReference>
<keyword evidence="9" id="KW-0067">ATP-binding</keyword>
<dbReference type="CDD" id="cd00075">
    <property type="entry name" value="HATPase"/>
    <property type="match status" value="1"/>
</dbReference>
<keyword evidence="11" id="KW-0902">Two-component regulatory system</keyword>
<keyword evidence="13" id="KW-0175">Coiled coil</keyword>
<evidence type="ECO:0000256" key="5">
    <source>
        <dbReference type="ARBA" id="ARBA00022679"/>
    </source>
</evidence>
<evidence type="ECO:0000256" key="1">
    <source>
        <dbReference type="ARBA" id="ARBA00000085"/>
    </source>
</evidence>
<dbReference type="SMART" id="SM00388">
    <property type="entry name" value="HisKA"/>
    <property type="match status" value="1"/>
</dbReference>
<dbReference type="Gene3D" id="3.30.565.10">
    <property type="entry name" value="Histidine kinase-like ATPase, C-terminal domain"/>
    <property type="match status" value="1"/>
</dbReference>
<dbReference type="InterPro" id="IPR036097">
    <property type="entry name" value="HisK_dim/P_sf"/>
</dbReference>
<dbReference type="InterPro" id="IPR052023">
    <property type="entry name" value="Histidine_kinase_KdpD"/>
</dbReference>
<keyword evidence="4" id="KW-0597">Phosphoprotein</keyword>
<evidence type="ECO:0000259" key="15">
    <source>
        <dbReference type="PROSITE" id="PS50109"/>
    </source>
</evidence>
<dbReference type="Proteomes" id="UP000297564">
    <property type="component" value="Unassembled WGS sequence"/>
</dbReference>
<feature type="transmembrane region" description="Helical" evidence="14">
    <location>
        <begin position="76"/>
        <end position="93"/>
    </location>
</feature>
<evidence type="ECO:0000256" key="11">
    <source>
        <dbReference type="ARBA" id="ARBA00023012"/>
    </source>
</evidence>
<keyword evidence="17" id="KW-1185">Reference proteome</keyword>
<dbReference type="AlphaFoldDB" id="A0A4Z0BYA2"/>
<dbReference type="Pfam" id="PF00512">
    <property type="entry name" value="HisKA"/>
    <property type="match status" value="1"/>
</dbReference>
<dbReference type="InterPro" id="IPR004358">
    <property type="entry name" value="Sig_transdc_His_kin-like_C"/>
</dbReference>
<feature type="transmembrane region" description="Helical" evidence="14">
    <location>
        <begin position="53"/>
        <end position="69"/>
    </location>
</feature>
<dbReference type="EC" id="2.7.13.3" evidence="3"/>
<dbReference type="OrthoDB" id="9806130at2"/>
<comment type="subcellular location">
    <subcellularLocation>
        <location evidence="2">Membrane</location>
        <topology evidence="2">Multi-pass membrane protein</topology>
    </subcellularLocation>
</comment>
<sequence length="367" mass="39949">MDKPVTPPARALPSQARPDAAAPARALPGALRALGVVAACTALSELIASRLDLANIIMVYLAGVVYVALREPVRIALGTVVASTFLFNLLFVPPRWGLNPLNTSHFFTFAVMLGVGFMISRLAEQARQQRRLAEQAETERFRSTLLAGISHDLRTPLTTIVGTATSLLEQGDRLDRAQHELLLRGLLEQAQRLHRQMTDLLDLARMEEGAVQLQPEWCPADDLVAEALAPLAARLQGRRLDTTLAADAIVWCDPRLMEQALFNLVDNALRYTPAEARIRIEVRLQPGVCQFVVADEGPGLPEGREQELFRKFQRGQSEPAGGGFGLGLAICAAVARLHQGGIQAENDAGARFMLNLPQPARPDLGDD</sequence>
<evidence type="ECO:0000256" key="14">
    <source>
        <dbReference type="SAM" id="Phobius"/>
    </source>
</evidence>
<dbReference type="InterPro" id="IPR025201">
    <property type="entry name" value="KdpD_TM"/>
</dbReference>
<dbReference type="Pfam" id="PF13493">
    <property type="entry name" value="DUF4118"/>
    <property type="match status" value="1"/>
</dbReference>
<keyword evidence="6 14" id="KW-0812">Transmembrane</keyword>
<gene>
    <name evidence="16" type="ORF">EZ242_05150</name>
</gene>
<dbReference type="CDD" id="cd00082">
    <property type="entry name" value="HisKA"/>
    <property type="match status" value="1"/>
</dbReference>
<dbReference type="PANTHER" id="PTHR45569">
    <property type="entry name" value="SENSOR PROTEIN KDPD"/>
    <property type="match status" value="1"/>
</dbReference>
<evidence type="ECO:0000313" key="16">
    <source>
        <dbReference type="EMBL" id="TFZ03278.1"/>
    </source>
</evidence>
<comment type="caution">
    <text evidence="16">The sequence shown here is derived from an EMBL/GenBank/DDBJ whole genome shotgun (WGS) entry which is preliminary data.</text>
</comment>
<organism evidence="16 17">
    <name type="scientific">Ramlibacter rhizophilus</name>
    <dbReference type="NCBI Taxonomy" id="1781167"/>
    <lineage>
        <taxon>Bacteria</taxon>
        <taxon>Pseudomonadati</taxon>
        <taxon>Pseudomonadota</taxon>
        <taxon>Betaproteobacteria</taxon>
        <taxon>Burkholderiales</taxon>
        <taxon>Comamonadaceae</taxon>
        <taxon>Ramlibacter</taxon>
    </lineage>
</organism>
<dbReference type="SUPFAM" id="SSF55874">
    <property type="entry name" value="ATPase domain of HSP90 chaperone/DNA topoisomerase II/histidine kinase"/>
    <property type="match status" value="1"/>
</dbReference>
<evidence type="ECO:0000256" key="6">
    <source>
        <dbReference type="ARBA" id="ARBA00022692"/>
    </source>
</evidence>
<reference evidence="16 17" key="1">
    <citation type="submission" date="2019-03" db="EMBL/GenBank/DDBJ databases">
        <title>Ramlibacter rhizophilus CCTCC AB2015357, whole genome shotgun sequence.</title>
        <authorList>
            <person name="Zhang X."/>
            <person name="Feng G."/>
            <person name="Zhu H."/>
        </authorList>
    </citation>
    <scope>NUCLEOTIDE SEQUENCE [LARGE SCALE GENOMIC DNA]</scope>
    <source>
        <strain evidence="16 17">CCTCC AB2015357</strain>
    </source>
</reference>
<evidence type="ECO:0000256" key="10">
    <source>
        <dbReference type="ARBA" id="ARBA00022989"/>
    </source>
</evidence>
<dbReference type="Gene3D" id="1.10.287.130">
    <property type="match status" value="1"/>
</dbReference>
<keyword evidence="5" id="KW-0808">Transferase</keyword>
<evidence type="ECO:0000256" key="4">
    <source>
        <dbReference type="ARBA" id="ARBA00022553"/>
    </source>
</evidence>
<dbReference type="InterPro" id="IPR005467">
    <property type="entry name" value="His_kinase_dom"/>
</dbReference>
<dbReference type="InterPro" id="IPR003661">
    <property type="entry name" value="HisK_dim/P_dom"/>
</dbReference>
<protein>
    <recommendedName>
        <fullName evidence="3">histidine kinase</fullName>
        <ecNumber evidence="3">2.7.13.3</ecNumber>
    </recommendedName>
</protein>
<dbReference type="InterPro" id="IPR003594">
    <property type="entry name" value="HATPase_dom"/>
</dbReference>
<keyword evidence="7" id="KW-0547">Nucleotide-binding</keyword>
<name>A0A4Z0BYA2_9BURK</name>
<accession>A0A4Z0BYA2</accession>
<dbReference type="PANTHER" id="PTHR45569:SF1">
    <property type="entry name" value="SENSOR PROTEIN KDPD"/>
    <property type="match status" value="1"/>
</dbReference>
<dbReference type="PRINTS" id="PR00344">
    <property type="entry name" value="BCTRLSENSOR"/>
</dbReference>
<dbReference type="GO" id="GO:0000155">
    <property type="term" value="F:phosphorelay sensor kinase activity"/>
    <property type="evidence" value="ECO:0007669"/>
    <property type="project" value="InterPro"/>
</dbReference>
<evidence type="ECO:0000256" key="2">
    <source>
        <dbReference type="ARBA" id="ARBA00004141"/>
    </source>
</evidence>
<comment type="catalytic activity">
    <reaction evidence="1">
        <text>ATP + protein L-histidine = ADP + protein N-phospho-L-histidine.</text>
        <dbReference type="EC" id="2.7.13.3"/>
    </reaction>
</comment>
<evidence type="ECO:0000256" key="8">
    <source>
        <dbReference type="ARBA" id="ARBA00022777"/>
    </source>
</evidence>
<evidence type="ECO:0000256" key="3">
    <source>
        <dbReference type="ARBA" id="ARBA00012438"/>
    </source>
</evidence>
<keyword evidence="10 14" id="KW-1133">Transmembrane helix</keyword>
<evidence type="ECO:0000256" key="12">
    <source>
        <dbReference type="ARBA" id="ARBA00023136"/>
    </source>
</evidence>